<comment type="caution">
    <text evidence="2">The sequence shown here is derived from an EMBL/GenBank/DDBJ whole genome shotgun (WGS) entry which is preliminary data.</text>
</comment>
<dbReference type="Pfam" id="PF10354">
    <property type="entry name" value="BMT5-like"/>
    <property type="match status" value="1"/>
</dbReference>
<name>A0A3L6QT13_PANMI</name>
<protein>
    <recommendedName>
        <fullName evidence="1">25S rRNA (uridine-N(3))-methyltransferase BMT5-like domain-containing protein</fullName>
    </recommendedName>
</protein>
<keyword evidence="3" id="KW-1185">Reference proteome</keyword>
<dbReference type="PANTHER" id="PTHR11538">
    <property type="entry name" value="PHENYLALANYL-TRNA SYNTHETASE"/>
    <property type="match status" value="1"/>
</dbReference>
<dbReference type="GO" id="GO:0070042">
    <property type="term" value="F:rRNA (uridine-N3-)-methyltransferase activity"/>
    <property type="evidence" value="ECO:0007669"/>
    <property type="project" value="InterPro"/>
</dbReference>
<reference evidence="3" key="1">
    <citation type="journal article" date="2019" name="Nat. Commun.">
        <title>The genome of broomcorn millet.</title>
        <authorList>
            <person name="Zou C."/>
            <person name="Miki D."/>
            <person name="Li D."/>
            <person name="Tang Q."/>
            <person name="Xiao L."/>
            <person name="Rajput S."/>
            <person name="Deng P."/>
            <person name="Jia W."/>
            <person name="Huang R."/>
            <person name="Zhang M."/>
            <person name="Sun Y."/>
            <person name="Hu J."/>
            <person name="Fu X."/>
            <person name="Schnable P.S."/>
            <person name="Li F."/>
            <person name="Zhang H."/>
            <person name="Feng B."/>
            <person name="Zhu X."/>
            <person name="Liu R."/>
            <person name="Schnable J.C."/>
            <person name="Zhu J.-K."/>
            <person name="Zhang H."/>
        </authorList>
    </citation>
    <scope>NUCLEOTIDE SEQUENCE [LARGE SCALE GENOMIC DNA]</scope>
</reference>
<evidence type="ECO:0000259" key="1">
    <source>
        <dbReference type="Pfam" id="PF10354"/>
    </source>
</evidence>
<proteinExistence type="predicted"/>
<dbReference type="EMBL" id="PQIB02000011">
    <property type="protein sequence ID" value="RLM86628.1"/>
    <property type="molecule type" value="Genomic_DNA"/>
</dbReference>
<dbReference type="OrthoDB" id="273345at2759"/>
<sequence>MKAHTELKNRQFDRIVFNFPHAGFNGPEGNLYVISLHKELVSGFFRNACHLLRRYGEIHVSHKTGYPYNRWDLEHLASKSSLVLTEKVNKEDYPG</sequence>
<dbReference type="PANTHER" id="PTHR11538:SF26">
    <property type="entry name" value="FERREDOXIN-FOLD ANTICODON-BINDING DOMAIN-CONTAINING PROTEIN 1"/>
    <property type="match status" value="1"/>
</dbReference>
<evidence type="ECO:0000313" key="3">
    <source>
        <dbReference type="Proteomes" id="UP000275267"/>
    </source>
</evidence>
<gene>
    <name evidence="2" type="ORF">C2845_PM04G19290</name>
</gene>
<dbReference type="AlphaFoldDB" id="A0A3L6QT13"/>
<evidence type="ECO:0000313" key="2">
    <source>
        <dbReference type="EMBL" id="RLM86628.1"/>
    </source>
</evidence>
<dbReference type="STRING" id="4540.A0A3L6QT13"/>
<dbReference type="GO" id="GO:0070475">
    <property type="term" value="P:rRNA base methylation"/>
    <property type="evidence" value="ECO:0007669"/>
    <property type="project" value="InterPro"/>
</dbReference>
<dbReference type="GO" id="GO:0005737">
    <property type="term" value="C:cytoplasm"/>
    <property type="evidence" value="ECO:0007669"/>
    <property type="project" value="TreeGrafter"/>
</dbReference>
<dbReference type="InterPro" id="IPR019446">
    <property type="entry name" value="BMT5-like"/>
</dbReference>
<dbReference type="Proteomes" id="UP000275267">
    <property type="component" value="Unassembled WGS sequence"/>
</dbReference>
<accession>A0A3L6QT13</accession>
<organism evidence="2 3">
    <name type="scientific">Panicum miliaceum</name>
    <name type="common">Proso millet</name>
    <name type="synonym">Broomcorn millet</name>
    <dbReference type="NCBI Taxonomy" id="4540"/>
    <lineage>
        <taxon>Eukaryota</taxon>
        <taxon>Viridiplantae</taxon>
        <taxon>Streptophyta</taxon>
        <taxon>Embryophyta</taxon>
        <taxon>Tracheophyta</taxon>
        <taxon>Spermatophyta</taxon>
        <taxon>Magnoliopsida</taxon>
        <taxon>Liliopsida</taxon>
        <taxon>Poales</taxon>
        <taxon>Poaceae</taxon>
        <taxon>PACMAD clade</taxon>
        <taxon>Panicoideae</taxon>
        <taxon>Panicodae</taxon>
        <taxon>Paniceae</taxon>
        <taxon>Panicinae</taxon>
        <taxon>Panicum</taxon>
        <taxon>Panicum sect. Panicum</taxon>
    </lineage>
</organism>
<feature type="domain" description="25S rRNA (uridine-N(3))-methyltransferase BMT5-like" evidence="1">
    <location>
        <begin position="2"/>
        <end position="94"/>
    </location>
</feature>